<dbReference type="EMBL" id="CP119952">
    <property type="protein sequence ID" value="WFC94877.1"/>
    <property type="molecule type" value="Genomic_DNA"/>
</dbReference>
<organism evidence="8 9">
    <name type="scientific">Malassezia brasiliensis</name>
    <dbReference type="NCBI Taxonomy" id="1821822"/>
    <lineage>
        <taxon>Eukaryota</taxon>
        <taxon>Fungi</taxon>
        <taxon>Dikarya</taxon>
        <taxon>Basidiomycota</taxon>
        <taxon>Ustilaginomycotina</taxon>
        <taxon>Malasseziomycetes</taxon>
        <taxon>Malasseziales</taxon>
        <taxon>Malasseziaceae</taxon>
        <taxon>Malassezia</taxon>
    </lineage>
</organism>
<feature type="transmembrane region" description="Helical" evidence="7">
    <location>
        <begin position="68"/>
        <end position="88"/>
    </location>
</feature>
<dbReference type="GO" id="GO:0005829">
    <property type="term" value="C:cytosol"/>
    <property type="evidence" value="ECO:0007669"/>
    <property type="project" value="GOC"/>
</dbReference>
<dbReference type="Proteomes" id="UP001216638">
    <property type="component" value="Chromosome 2"/>
</dbReference>
<keyword evidence="5 7" id="KW-0472">Membrane</keyword>
<dbReference type="GO" id="GO:0005783">
    <property type="term" value="C:endoplasmic reticulum"/>
    <property type="evidence" value="ECO:0007669"/>
    <property type="project" value="TreeGrafter"/>
</dbReference>
<name>A0AAF0IND6_9BASI</name>
<evidence type="ECO:0000256" key="4">
    <source>
        <dbReference type="ARBA" id="ARBA00023034"/>
    </source>
</evidence>
<dbReference type="PANTHER" id="PTHR21493:SF9">
    <property type="entry name" value="GOLGI TRANSPORT PROTEIN 1-RELATED"/>
    <property type="match status" value="1"/>
</dbReference>
<sequence>MWLSDQQKIGVGLVSGGIFFLFLGVVLFFDATLLALGNVLFVAGIAMLIGPQRTLAFFARKQKIRGTLCFFTGMVLVFLRLTFLGMLVETIGFLNLFGDFFPVILNFLRQVPGVGQLLSMPVVGTVMDRLAGGNGTYLLSNRTWPADKAYYDGRFSNGLTWPEQLAGLLNVSHVDDYAYGSATTDNRIARGYSGYNSTLPVPDVHGQVSRYLAHVDGCADADALYIVSGGSNDAFFGLSAERNATELAHDVVHALQRDVVRLQRHGARHVLVPTLSPMQSTPYARDYADAATRTNSTRFAHRVNAALRTWARDGAANVTLVDMAALEARILDHPTRYGLHNVRDACLVGTQKLERAAGVERHDCSRAARHKPLVHA</sequence>
<dbReference type="InterPro" id="IPR007305">
    <property type="entry name" value="Vesicle_transpt_Got1/SFT2"/>
</dbReference>
<evidence type="ECO:0000313" key="8">
    <source>
        <dbReference type="EMBL" id="WFC94877.1"/>
    </source>
</evidence>
<evidence type="ECO:0000256" key="2">
    <source>
        <dbReference type="ARBA" id="ARBA00022692"/>
    </source>
</evidence>
<dbReference type="InterPro" id="IPR001087">
    <property type="entry name" value="GDSL"/>
</dbReference>
<gene>
    <name evidence="8" type="primary">GOT1</name>
    <name evidence="8" type="ORF">MBRA1_001515</name>
</gene>
<dbReference type="InterPro" id="IPR036514">
    <property type="entry name" value="SGNH_hydro_sf"/>
</dbReference>
<keyword evidence="4" id="KW-0333">Golgi apparatus</keyword>
<keyword evidence="2 7" id="KW-0812">Transmembrane</keyword>
<dbReference type="GO" id="GO:0000137">
    <property type="term" value="C:Golgi cis cisterna"/>
    <property type="evidence" value="ECO:0007669"/>
    <property type="project" value="TreeGrafter"/>
</dbReference>
<dbReference type="PANTHER" id="PTHR21493">
    <property type="entry name" value="CGI-141-RELATED/LIPASE CONTAINING PROTEIN"/>
    <property type="match status" value="1"/>
</dbReference>
<dbReference type="GO" id="GO:0042147">
    <property type="term" value="P:retrograde transport, endosome to Golgi"/>
    <property type="evidence" value="ECO:0007669"/>
    <property type="project" value="InterPro"/>
</dbReference>
<comment type="similarity">
    <text evidence="6">Belongs to the GOT1 family.</text>
</comment>
<keyword evidence="3 7" id="KW-1133">Transmembrane helix</keyword>
<comment type="subcellular location">
    <subcellularLocation>
        <location evidence="1">Golgi apparatus membrane</location>
        <topology evidence="1">Multi-pass membrane protein</topology>
    </subcellularLocation>
</comment>
<dbReference type="GO" id="GO:0030134">
    <property type="term" value="C:COPII-coated ER to Golgi transport vesicle"/>
    <property type="evidence" value="ECO:0007669"/>
    <property type="project" value="TreeGrafter"/>
</dbReference>
<evidence type="ECO:0000256" key="5">
    <source>
        <dbReference type="ARBA" id="ARBA00023136"/>
    </source>
</evidence>
<reference evidence="8" key="1">
    <citation type="submission" date="2023-03" db="EMBL/GenBank/DDBJ databases">
        <title>Mating type loci evolution in Malassezia.</title>
        <authorList>
            <person name="Coelho M.A."/>
        </authorList>
    </citation>
    <scope>NUCLEOTIDE SEQUENCE</scope>
    <source>
        <strain evidence="8">CBS 14135</strain>
    </source>
</reference>
<evidence type="ECO:0000256" key="6">
    <source>
        <dbReference type="ARBA" id="ARBA00025799"/>
    </source>
</evidence>
<dbReference type="GO" id="GO:0006888">
    <property type="term" value="P:endoplasmic reticulum to Golgi vesicle-mediated transport"/>
    <property type="evidence" value="ECO:0007669"/>
    <property type="project" value="InterPro"/>
</dbReference>
<evidence type="ECO:0000256" key="1">
    <source>
        <dbReference type="ARBA" id="ARBA00004653"/>
    </source>
</evidence>
<evidence type="ECO:0000256" key="3">
    <source>
        <dbReference type="ARBA" id="ARBA00022989"/>
    </source>
</evidence>
<dbReference type="Pfam" id="PF00657">
    <property type="entry name" value="Lipase_GDSL"/>
    <property type="match status" value="1"/>
</dbReference>
<dbReference type="GO" id="GO:0016788">
    <property type="term" value="F:hydrolase activity, acting on ester bonds"/>
    <property type="evidence" value="ECO:0007669"/>
    <property type="project" value="InterPro"/>
</dbReference>
<dbReference type="CDD" id="cd01846">
    <property type="entry name" value="fatty_acyltransferase_like"/>
    <property type="match status" value="1"/>
</dbReference>
<dbReference type="SUPFAM" id="SSF52266">
    <property type="entry name" value="SGNH hydrolase"/>
    <property type="match status" value="1"/>
</dbReference>
<dbReference type="AlphaFoldDB" id="A0AAF0IND6"/>
<keyword evidence="9" id="KW-1185">Reference proteome</keyword>
<feature type="transmembrane region" description="Helical" evidence="7">
    <location>
        <begin position="9"/>
        <end position="29"/>
    </location>
</feature>
<feature type="transmembrane region" description="Helical" evidence="7">
    <location>
        <begin position="35"/>
        <end position="56"/>
    </location>
</feature>
<proteinExistence type="inferred from homology"/>
<evidence type="ECO:0000256" key="7">
    <source>
        <dbReference type="SAM" id="Phobius"/>
    </source>
</evidence>
<dbReference type="InterPro" id="IPR045176">
    <property type="entry name" value="Got1"/>
</dbReference>
<evidence type="ECO:0000313" key="9">
    <source>
        <dbReference type="Proteomes" id="UP001216638"/>
    </source>
</evidence>
<accession>A0AAF0IND6</accession>
<dbReference type="Pfam" id="PF04178">
    <property type="entry name" value="Got1"/>
    <property type="match status" value="1"/>
</dbReference>
<dbReference type="Gene3D" id="3.40.50.1110">
    <property type="entry name" value="SGNH hydrolase"/>
    <property type="match status" value="1"/>
</dbReference>
<dbReference type="GO" id="GO:0000139">
    <property type="term" value="C:Golgi membrane"/>
    <property type="evidence" value="ECO:0007669"/>
    <property type="project" value="UniProtKB-SubCell"/>
</dbReference>
<protein>
    <submittedName>
        <fullName evidence="8">Golgi Transport</fullName>
    </submittedName>
</protein>